<evidence type="ECO:0000313" key="1">
    <source>
        <dbReference type="EMBL" id="POG14146.1"/>
    </source>
</evidence>
<dbReference type="Proteomes" id="UP000237378">
    <property type="component" value="Unassembled WGS sequence"/>
</dbReference>
<dbReference type="Gene3D" id="2.160.20.10">
    <property type="entry name" value="Single-stranded right-handed beta-helix, Pectin lyase-like"/>
    <property type="match status" value="1"/>
</dbReference>
<organism evidence="1 2">
    <name type="scientific">Pseudomonas putida</name>
    <name type="common">Arthrobacter siderocapsulatus</name>
    <dbReference type="NCBI Taxonomy" id="303"/>
    <lineage>
        <taxon>Bacteria</taxon>
        <taxon>Pseudomonadati</taxon>
        <taxon>Pseudomonadota</taxon>
        <taxon>Gammaproteobacteria</taxon>
        <taxon>Pseudomonadales</taxon>
        <taxon>Pseudomonadaceae</taxon>
        <taxon>Pseudomonas</taxon>
    </lineage>
</organism>
<accession>A0A2S3XEX3</accession>
<reference evidence="1 2" key="1">
    <citation type="submission" date="2016-08" db="EMBL/GenBank/DDBJ databases">
        <authorList>
            <person name="Seilhamer J.J."/>
        </authorList>
    </citation>
    <scope>NUCLEOTIDE SEQUENCE [LARGE SCALE GENOMIC DNA]</scope>
    <source>
        <strain evidence="1 2">KH-18-2</strain>
    </source>
</reference>
<dbReference type="RefSeq" id="WP_103469363.1">
    <property type="nucleotide sequence ID" value="NZ_MING01000019.1"/>
</dbReference>
<comment type="caution">
    <text evidence="1">The sequence shown here is derived from an EMBL/GenBank/DDBJ whole genome shotgun (WGS) entry which is preliminary data.</text>
</comment>
<gene>
    <name evidence="1" type="ORF">BGP82_06870</name>
</gene>
<name>A0A2S3XEX3_PSEPU</name>
<protein>
    <submittedName>
        <fullName evidence="1">Uncharacterized protein</fullName>
    </submittedName>
</protein>
<evidence type="ECO:0000313" key="2">
    <source>
        <dbReference type="Proteomes" id="UP000237378"/>
    </source>
</evidence>
<sequence length="596" mass="62422">MRFNTGNPVGTQGSSDPRDLYDNAGIIDLLVNGPLGEYLSRLGVPLRSWLGIMQQVTDFLIDMGYESVYLTYGAGVVVERQTQLVQRNGDLYRVMNAVDVPLTLTGNWTTDAPKLQSVGDAAIRQALANSTDPALGAALVARAIRHVNSVAELRALAGKYDGEVIYLRGRDIANRMGQGNLVWVAGSSLTDNGGTIFGALAGGRWIRPGTDNEILAEWFGCGNDGADYADQVQAAINFAAGAAGAGQGMVVRLPRGVVGASKMLLVPNRVGLQGTNGRGTVLKPLAGFVGQYLISATNGVTSMFASWVRDMYLDCRGVNLTAAVYTTGWQETCNMNNVVISVDGTTSIGILYEVGAGGAALWEVSNCEIFVNSTAATRNGIRVNQVSLVGGFLLIVRNTTITGTTTNQLTRAIYMINDSLHAENLHVEYVQLGIIPGVAGNLLVNGMTGSANAVDTMIAVPSGFLGTWCLNSILPNGATTTFLNNTSGEVITGRIAHYAGPKKAPVSLWTGSLSTGSAVLSRAVQPGELLMFGISAAYAGMQQAAVSAVRGTTFNVSFGSNASAIIAISSDGLTVTVNSITAGFALDRVNVTPNYV</sequence>
<proteinExistence type="predicted"/>
<dbReference type="AlphaFoldDB" id="A0A2S3XEX3"/>
<dbReference type="EMBL" id="MING01000019">
    <property type="protein sequence ID" value="POG14146.1"/>
    <property type="molecule type" value="Genomic_DNA"/>
</dbReference>
<reference evidence="1 2" key="2">
    <citation type="submission" date="2018-03" db="EMBL/GenBank/DDBJ databases">
        <title>Draft genome of Pseudomonas putida strain KH-18-2.</title>
        <authorList>
            <person name="Yoshizawa S."/>
            <person name="Khan N.H."/>
            <person name="Nishimura M."/>
            <person name="Chiura H.X."/>
            <person name="Ogura Y."/>
            <person name="Hayashi T."/>
            <person name="Kogure K."/>
        </authorList>
    </citation>
    <scope>NUCLEOTIDE SEQUENCE [LARGE SCALE GENOMIC DNA]</scope>
    <source>
        <strain evidence="1 2">KH-18-2</strain>
    </source>
</reference>
<dbReference type="InterPro" id="IPR012334">
    <property type="entry name" value="Pectin_lyas_fold"/>
</dbReference>